<dbReference type="GO" id="GO:0016757">
    <property type="term" value="F:glycosyltransferase activity"/>
    <property type="evidence" value="ECO:0007669"/>
    <property type="project" value="UniProtKB-KW"/>
</dbReference>
<feature type="domain" description="Glycosyl transferase family 1" evidence="1">
    <location>
        <begin position="195"/>
        <end position="357"/>
    </location>
</feature>
<keyword evidence="4" id="KW-0328">Glycosyltransferase</keyword>
<dbReference type="InterPro" id="IPR050194">
    <property type="entry name" value="Glycosyltransferase_grp1"/>
</dbReference>
<feature type="domain" description="Glycosyltransferase subfamily 4-like N-terminal" evidence="3">
    <location>
        <begin position="14"/>
        <end position="183"/>
    </location>
</feature>
<organism evidence="4 5">
    <name type="scientific">Thiorhodovibrio winogradskyi</name>
    <dbReference type="NCBI Taxonomy" id="77007"/>
    <lineage>
        <taxon>Bacteria</taxon>
        <taxon>Pseudomonadati</taxon>
        <taxon>Pseudomonadota</taxon>
        <taxon>Gammaproteobacteria</taxon>
        <taxon>Chromatiales</taxon>
        <taxon>Chromatiaceae</taxon>
        <taxon>Thiorhodovibrio</taxon>
    </lineage>
</organism>
<proteinExistence type="predicted"/>
<keyword evidence="5" id="KW-1185">Reference proteome</keyword>
<evidence type="ECO:0000313" key="4">
    <source>
        <dbReference type="EMBL" id="WPL17328.1"/>
    </source>
</evidence>
<gene>
    <name evidence="4" type="primary">mgtA_2</name>
    <name evidence="4" type="ORF">Thiowin_02331</name>
</gene>
<evidence type="ECO:0000313" key="5">
    <source>
        <dbReference type="Proteomes" id="UP001432180"/>
    </source>
</evidence>
<dbReference type="InterPro" id="IPR028098">
    <property type="entry name" value="Glyco_trans_4-like_N"/>
</dbReference>
<dbReference type="InterPro" id="IPR011009">
    <property type="entry name" value="Kinase-like_dom_sf"/>
</dbReference>
<dbReference type="PANTHER" id="PTHR45947">
    <property type="entry name" value="SULFOQUINOVOSYL TRANSFERASE SQD2"/>
    <property type="match status" value="1"/>
</dbReference>
<dbReference type="EC" id="2.4.1.-" evidence="4"/>
<keyword evidence="4" id="KW-0808">Transferase</keyword>
<dbReference type="Gene3D" id="3.90.1200.10">
    <property type="match status" value="1"/>
</dbReference>
<protein>
    <submittedName>
        <fullName evidence="4">GDP-mannose-dependent alpha-mannosyltransferase</fullName>
        <ecNumber evidence="4">2.4.1.-</ecNumber>
    </submittedName>
</protein>
<sequence length="774" mass="84731">MRVLMMSDVYFPRVNGVSTSIQTFAREFAAAGHQVTLIAPDYGTQSPEPFAVIRIPSRYLPFDPEDRILRWGRLPDHHATLSDAGFDLLHVHTPFIAHYAGLALARRLGVPVIESYHTFFEQYLDKYVPLVPGAWMRYAARRFSTSQCEDVDALAVPSHAMLKVLRGYGIDTPAEVVPTGIDTGQFSQGDGVGFRQRFGIAPDRPLLVHVGRLAFEKNVDFLLRMMVKVKQDCPRVLLVIAGEGPARAMLEGLARKLGLAEQVRFLGYLLRDGSLEDCYSAGDAFIFASRTETQGLVLLEAMALGTPVVSTAVMGSAEVLKDGEGCLIAEEDEDLFAKKVLRVLTDQSLRARLGNKAVAYAQGWSAPALAERMLTFYRRVIDQHGTGRSATSPSTALGGYKEGVGMADRLPLPAADLALALDMARHFPVCEQPLEVRPLGAGLINTTFAVSARCGQFVLQRINSAVFANPPLIMDNISRLQSAAAGAGPSAPRLPKLFRAASEALYTRDQHGGYWRLLERVEDAITLPAVTERTQAAAIGRLLGQFHGFGARLAMADFHVTLPGSHDTLAFRAALDAALREADQQRSASEEAEVSVLVEQVRARDHALGCLRDAFAAGFIRKTLIHGDPKRDNVLFDRQGREALCLIDLDTVQPGLILHDIGDCLRSCCNRVGEGGAPEQVRFDAQLAEALLGGYTQAAPGLLGAAEVELLFDALRLIPLELGIRFLIDHLRGDRYFRVRYRGQNLRKAQAQLALVADIERQERDLRRLGRGLG</sequence>
<dbReference type="PANTHER" id="PTHR45947:SF3">
    <property type="entry name" value="SULFOQUINOVOSYL TRANSFERASE SQD2"/>
    <property type="match status" value="1"/>
</dbReference>
<dbReference type="EMBL" id="CP121472">
    <property type="protein sequence ID" value="WPL17328.1"/>
    <property type="molecule type" value="Genomic_DNA"/>
</dbReference>
<name>A0ABZ0S9K9_9GAMM</name>
<dbReference type="Pfam" id="PF13439">
    <property type="entry name" value="Glyco_transf_4"/>
    <property type="match status" value="1"/>
</dbReference>
<feature type="domain" description="Aminoglycoside phosphotransferase" evidence="2">
    <location>
        <begin position="435"/>
        <end position="698"/>
    </location>
</feature>
<evidence type="ECO:0000259" key="2">
    <source>
        <dbReference type="Pfam" id="PF01636"/>
    </source>
</evidence>
<dbReference type="InterPro" id="IPR002575">
    <property type="entry name" value="Aminoglycoside_PTrfase"/>
</dbReference>
<accession>A0ABZ0S9K9</accession>
<reference evidence="4 5" key="1">
    <citation type="journal article" date="2023" name="Microorganisms">
        <title>Thiorhodovibrio frisius and Trv. litoralis spp. nov., Two Novel Members from a Clade of Fastidious Purple Sulfur Bacteria That Exhibit Unique Red-Shifted Light-Harvesting Capabilities.</title>
        <authorList>
            <person name="Methner A."/>
            <person name="Kuzyk S.B."/>
            <person name="Petersen J."/>
            <person name="Bauer S."/>
            <person name="Brinkmann H."/>
            <person name="Sichau K."/>
            <person name="Wanner G."/>
            <person name="Wolf J."/>
            <person name="Neumann-Schaal M."/>
            <person name="Henke P."/>
            <person name="Tank M."/>
            <person name="Sproer C."/>
            <person name="Bunk B."/>
            <person name="Overmann J."/>
        </authorList>
    </citation>
    <scope>NUCLEOTIDE SEQUENCE [LARGE SCALE GENOMIC DNA]</scope>
    <source>
        <strain evidence="4 5">DSM 6702</strain>
    </source>
</reference>
<dbReference type="SUPFAM" id="SSF56112">
    <property type="entry name" value="Protein kinase-like (PK-like)"/>
    <property type="match status" value="1"/>
</dbReference>
<dbReference type="InterPro" id="IPR001296">
    <property type="entry name" value="Glyco_trans_1"/>
</dbReference>
<dbReference type="Gene3D" id="3.40.50.2000">
    <property type="entry name" value="Glycogen Phosphorylase B"/>
    <property type="match status" value="2"/>
</dbReference>
<dbReference type="SUPFAM" id="SSF53756">
    <property type="entry name" value="UDP-Glycosyltransferase/glycogen phosphorylase"/>
    <property type="match status" value="1"/>
</dbReference>
<dbReference type="Pfam" id="PF00534">
    <property type="entry name" value="Glycos_transf_1"/>
    <property type="match status" value="1"/>
</dbReference>
<dbReference type="Pfam" id="PF01636">
    <property type="entry name" value="APH"/>
    <property type="match status" value="1"/>
</dbReference>
<evidence type="ECO:0000259" key="3">
    <source>
        <dbReference type="Pfam" id="PF13439"/>
    </source>
</evidence>
<evidence type="ECO:0000259" key="1">
    <source>
        <dbReference type="Pfam" id="PF00534"/>
    </source>
</evidence>
<dbReference type="Proteomes" id="UP001432180">
    <property type="component" value="Chromosome"/>
</dbReference>